<feature type="signal peptide" evidence="2">
    <location>
        <begin position="1"/>
        <end position="23"/>
    </location>
</feature>
<dbReference type="SUPFAM" id="SSF54106">
    <property type="entry name" value="LysM domain"/>
    <property type="match status" value="1"/>
</dbReference>
<dbReference type="CDD" id="cd00118">
    <property type="entry name" value="LysM"/>
    <property type="match status" value="1"/>
</dbReference>
<dbReference type="Pfam" id="PF01476">
    <property type="entry name" value="LysM"/>
    <property type="match status" value="1"/>
</dbReference>
<dbReference type="SMART" id="SM00257">
    <property type="entry name" value="LysM"/>
    <property type="match status" value="1"/>
</dbReference>
<protein>
    <recommendedName>
        <fullName evidence="3">LysM domain-containing protein</fullName>
    </recommendedName>
</protein>
<dbReference type="PROSITE" id="PS51782">
    <property type="entry name" value="LYSM"/>
    <property type="match status" value="1"/>
</dbReference>
<comment type="caution">
    <text evidence="4">The sequence shown here is derived from an EMBL/GenBank/DDBJ whole genome shotgun (WGS) entry which is preliminary data.</text>
</comment>
<proteinExistence type="predicted"/>
<dbReference type="Gene3D" id="3.10.350.10">
    <property type="entry name" value="LysM domain"/>
    <property type="match status" value="1"/>
</dbReference>
<evidence type="ECO:0000256" key="1">
    <source>
        <dbReference type="SAM" id="Phobius"/>
    </source>
</evidence>
<dbReference type="Proteomes" id="UP000034137">
    <property type="component" value="Unassembled WGS sequence"/>
</dbReference>
<name>A0A0G0Q7D2_9BACT</name>
<gene>
    <name evidence="4" type="ORF">UT64_C0012G0013</name>
</gene>
<dbReference type="PANTHER" id="PTHR34700:SF4">
    <property type="entry name" value="PHAGE-LIKE ELEMENT PBSX PROTEIN XKDP"/>
    <property type="match status" value="1"/>
</dbReference>
<keyword evidence="1" id="KW-0812">Transmembrane</keyword>
<dbReference type="EMBL" id="LBXO01000012">
    <property type="protein sequence ID" value="KKR33221.1"/>
    <property type="molecule type" value="Genomic_DNA"/>
</dbReference>
<feature type="domain" description="LysM" evidence="3">
    <location>
        <begin position="26"/>
        <end position="73"/>
    </location>
</feature>
<evidence type="ECO:0000259" key="3">
    <source>
        <dbReference type="PROSITE" id="PS51782"/>
    </source>
</evidence>
<feature type="transmembrane region" description="Helical" evidence="1">
    <location>
        <begin position="142"/>
        <end position="159"/>
    </location>
</feature>
<accession>A0A0G0Q7D2</accession>
<evidence type="ECO:0000313" key="4">
    <source>
        <dbReference type="EMBL" id="KKR33221.1"/>
    </source>
</evidence>
<dbReference type="InterPro" id="IPR036779">
    <property type="entry name" value="LysM_dom_sf"/>
</dbReference>
<evidence type="ECO:0000313" key="5">
    <source>
        <dbReference type="Proteomes" id="UP000034137"/>
    </source>
</evidence>
<evidence type="ECO:0000256" key="2">
    <source>
        <dbReference type="SAM" id="SignalP"/>
    </source>
</evidence>
<sequence length="273" mass="31892">MNRLYTIFFFIIITILSASIATAADEYYTVKRNDCLWKIALKNKVDIKVLYKLNKEVVGNNPNHIIPGQKLMIPMGKPAYNKLSQRSIEPVKPDNRYAPALEEKVGEEKQADSFMGFFISKLQKIKHKIIYKLDGIKVTRSLIKANAAVFVILILWFIFTKFRFRTIPEPGYYIDNEIVFIGTFKRNDVVSLCLLNQEIFLTVSYPDLVRWIVEQFGSQFEDKISFVLPVNIKDLYLHWKISSNMIFPLNKLDQKKLVEEIRQKSEKKLRLAM</sequence>
<organism evidence="4 5">
    <name type="scientific">Candidatus Falkowbacteria bacterium GW2011_GWF2_39_8</name>
    <dbReference type="NCBI Taxonomy" id="1618642"/>
    <lineage>
        <taxon>Bacteria</taxon>
        <taxon>Candidatus Falkowiibacteriota</taxon>
    </lineage>
</organism>
<dbReference type="InterPro" id="IPR052196">
    <property type="entry name" value="Bact_Kbp"/>
</dbReference>
<dbReference type="InterPro" id="IPR018392">
    <property type="entry name" value="LysM"/>
</dbReference>
<keyword evidence="1" id="KW-1133">Transmembrane helix</keyword>
<keyword evidence="2" id="KW-0732">Signal</keyword>
<keyword evidence="1" id="KW-0472">Membrane</keyword>
<feature type="chain" id="PRO_5002534007" description="LysM domain-containing protein" evidence="2">
    <location>
        <begin position="24"/>
        <end position="273"/>
    </location>
</feature>
<dbReference type="PANTHER" id="PTHR34700">
    <property type="entry name" value="POTASSIUM BINDING PROTEIN KBP"/>
    <property type="match status" value="1"/>
</dbReference>
<dbReference type="AlphaFoldDB" id="A0A0G0Q7D2"/>
<reference evidence="4 5" key="1">
    <citation type="journal article" date="2015" name="Nature">
        <title>rRNA introns, odd ribosomes, and small enigmatic genomes across a large radiation of phyla.</title>
        <authorList>
            <person name="Brown C.T."/>
            <person name="Hug L.A."/>
            <person name="Thomas B.C."/>
            <person name="Sharon I."/>
            <person name="Castelle C.J."/>
            <person name="Singh A."/>
            <person name="Wilkins M.J."/>
            <person name="Williams K.H."/>
            <person name="Banfield J.F."/>
        </authorList>
    </citation>
    <scope>NUCLEOTIDE SEQUENCE [LARGE SCALE GENOMIC DNA]</scope>
</reference>